<name>A0A8D8AU08_CULPI</name>
<protein>
    <submittedName>
        <fullName evidence="2">(northern house mosquito) hypothetical protein</fullName>
    </submittedName>
</protein>
<evidence type="ECO:0000313" key="2">
    <source>
        <dbReference type="EMBL" id="CAG6463486.1"/>
    </source>
</evidence>
<reference evidence="2" key="1">
    <citation type="submission" date="2021-05" db="EMBL/GenBank/DDBJ databases">
        <authorList>
            <person name="Alioto T."/>
            <person name="Alioto T."/>
            <person name="Gomez Garrido J."/>
        </authorList>
    </citation>
    <scope>NUCLEOTIDE SEQUENCE</scope>
</reference>
<dbReference type="EMBL" id="HBUE01048155">
    <property type="protein sequence ID" value="CAG6463486.1"/>
    <property type="molecule type" value="Transcribed_RNA"/>
</dbReference>
<accession>A0A8D8AU08</accession>
<evidence type="ECO:0000256" key="1">
    <source>
        <dbReference type="SAM" id="MobiDB-lite"/>
    </source>
</evidence>
<organism evidence="2">
    <name type="scientific">Culex pipiens</name>
    <name type="common">House mosquito</name>
    <dbReference type="NCBI Taxonomy" id="7175"/>
    <lineage>
        <taxon>Eukaryota</taxon>
        <taxon>Metazoa</taxon>
        <taxon>Ecdysozoa</taxon>
        <taxon>Arthropoda</taxon>
        <taxon>Hexapoda</taxon>
        <taxon>Insecta</taxon>
        <taxon>Pterygota</taxon>
        <taxon>Neoptera</taxon>
        <taxon>Endopterygota</taxon>
        <taxon>Diptera</taxon>
        <taxon>Nematocera</taxon>
        <taxon>Culicoidea</taxon>
        <taxon>Culicidae</taxon>
        <taxon>Culicinae</taxon>
        <taxon>Culicini</taxon>
        <taxon>Culex</taxon>
        <taxon>Culex</taxon>
    </lineage>
</organism>
<sequence>MNTGRTAVPTTRGYIWTLRRISGPADCLRKPRKMWCKSWLTNRSRRISISFARRSRTLPSTGWTASGASCPPTRTGTGWSLSQPLSTRHCPSTASSFTRRRTCTSGFAARTFRTAQTPSGPRSTLRTFSSTSLAKMGSTLPVRSTSIST</sequence>
<feature type="region of interest" description="Disordered" evidence="1">
    <location>
        <begin position="59"/>
        <end position="98"/>
    </location>
</feature>
<proteinExistence type="predicted"/>
<feature type="compositionally biased region" description="Polar residues" evidence="1">
    <location>
        <begin position="59"/>
        <end position="97"/>
    </location>
</feature>
<dbReference type="AlphaFoldDB" id="A0A8D8AU08"/>